<dbReference type="AlphaFoldDB" id="A0A9N9E328"/>
<protein>
    <submittedName>
        <fullName evidence="1">12422_t:CDS:1</fullName>
    </submittedName>
</protein>
<reference evidence="1" key="1">
    <citation type="submission" date="2021-06" db="EMBL/GenBank/DDBJ databases">
        <authorList>
            <person name="Kallberg Y."/>
            <person name="Tangrot J."/>
            <person name="Rosling A."/>
        </authorList>
    </citation>
    <scope>NUCLEOTIDE SEQUENCE</scope>
    <source>
        <strain evidence="1">MT106</strain>
    </source>
</reference>
<dbReference type="Proteomes" id="UP000789831">
    <property type="component" value="Unassembled WGS sequence"/>
</dbReference>
<feature type="non-terminal residue" evidence="1">
    <location>
        <position position="592"/>
    </location>
</feature>
<comment type="caution">
    <text evidence="1">The sequence shown here is derived from an EMBL/GenBank/DDBJ whole genome shotgun (WGS) entry which is preliminary data.</text>
</comment>
<keyword evidence="2" id="KW-1185">Reference proteome</keyword>
<dbReference type="EMBL" id="CAJVPL010006041">
    <property type="protein sequence ID" value="CAG8662087.1"/>
    <property type="molecule type" value="Genomic_DNA"/>
</dbReference>
<proteinExistence type="predicted"/>
<organism evidence="1 2">
    <name type="scientific">Ambispora gerdemannii</name>
    <dbReference type="NCBI Taxonomy" id="144530"/>
    <lineage>
        <taxon>Eukaryota</taxon>
        <taxon>Fungi</taxon>
        <taxon>Fungi incertae sedis</taxon>
        <taxon>Mucoromycota</taxon>
        <taxon>Glomeromycotina</taxon>
        <taxon>Glomeromycetes</taxon>
        <taxon>Archaeosporales</taxon>
        <taxon>Ambisporaceae</taxon>
        <taxon>Ambispora</taxon>
    </lineage>
</organism>
<evidence type="ECO:0000313" key="2">
    <source>
        <dbReference type="Proteomes" id="UP000789831"/>
    </source>
</evidence>
<name>A0A9N9E328_9GLOM</name>
<dbReference type="OrthoDB" id="2444140at2759"/>
<sequence length="592" mass="66948">MTNSEEEFELYSDIEQLDPSENGEENIEEAVAYFTAHLAVSANNIHYSTVSVEYPPTSSRKDKGTSGIATIYNVLDIEDYDDSKQVQKQVQAELKKKAHAVFRDIQYSLGVGGVTICHHLDDQIKSAKHCSVDFDSSIFKAIKNGLLTRSIHTNTLGFYLAIIKNTCPKTLSDGSSCVGLSVLRKIKESTLIRYRTNENTNRTSQILQCKDSYFIGCSLWANGDTWHRFVPVSESCDVNLIRRLLAGEALDRSLIQDRCCTVLSNTTQKKVCSFPHLDENNQPYEASLENIPCQVKFYRFTPLDLVKCPFIILVCIGEHTHPPPPPSHIPEAIRDRLKTLIEKVSTNLEHVTPRRLISEIHASLNNLDHLRYLVARVQNSIHPHGQGILGLVHAFSSNLDNIHEYVQRIAITYARVFTNIATANAYQRMFKATIETVEELCNQKVQIKHIHNTGWRVILGDLDAAQAKGLGLALADLDQKTTWETHLTYIFKNIAESQLSNYLKNLKYELLMANKERVTAIFLEFFESSEVGASDWASYYSKPWRLASLNHHYSNIDKDDWCNVGETTNVPESAHADANREGTQMSLWLAIQ</sequence>
<evidence type="ECO:0000313" key="1">
    <source>
        <dbReference type="EMBL" id="CAG8662087.1"/>
    </source>
</evidence>
<accession>A0A9N9E328</accession>
<gene>
    <name evidence="1" type="ORF">AGERDE_LOCUS11864</name>
</gene>